<dbReference type="Pfam" id="PF06580">
    <property type="entry name" value="His_kinase"/>
    <property type="match status" value="1"/>
</dbReference>
<dbReference type="EMBL" id="JAZHOG010000006">
    <property type="protein sequence ID" value="MEJ8568074.1"/>
    <property type="molecule type" value="Genomic_DNA"/>
</dbReference>
<feature type="transmembrane region" description="Helical" evidence="1">
    <location>
        <begin position="45"/>
        <end position="63"/>
    </location>
</feature>
<dbReference type="Pfam" id="PF02518">
    <property type="entry name" value="HATPase_c"/>
    <property type="match status" value="1"/>
</dbReference>
<feature type="transmembrane region" description="Helical" evidence="1">
    <location>
        <begin position="12"/>
        <end position="33"/>
    </location>
</feature>
<sequence>MKIRSWLEDQRHLFWVLHLGGWAAWGLIGKYGLTRAMLGEVAPHYAAYVGVITVIGIVLTLGLRILYHRVWKSPLWVQAITFLGGSYLAGYAWMRCRGYIYYNWLETAKDVEAWMERLGDAAEVYQKVSFVESHLSGLSVMLAWSALYFAIKYYRIFQEVRESALKSAAMAHEAQLKMLRYQLNPHFLFNTLNAISTLILEQQTELANRMVTRLSSFLRYSLDNDPMLKITLKQELKALQLYLDIEKVRFEERLNLELMIDDDAQDALIPSLLLQPLVENSIKYGIARAEDGGTIRIGAKVFAGDLLIQLSDDGPGVDLVDGEIPEAKGVGLRNTRERLFELYGSQHSFRLSETDPHGLTISIRIPCEKR</sequence>
<evidence type="ECO:0000313" key="5">
    <source>
        <dbReference type="Proteomes" id="UP001359886"/>
    </source>
</evidence>
<accession>A0AAW9RF90</accession>
<protein>
    <submittedName>
        <fullName evidence="4">Histidine kinase</fullName>
    </submittedName>
</protein>
<reference evidence="4 5" key="1">
    <citation type="submission" date="2024-02" db="EMBL/GenBank/DDBJ databases">
        <title>A novel Wenzhouxiangellaceae bacterium, isolated from coastal sediments.</title>
        <authorList>
            <person name="Du Z.-J."/>
            <person name="Ye Y.-Q."/>
            <person name="Zhang X.-Y."/>
        </authorList>
    </citation>
    <scope>NUCLEOTIDE SEQUENCE [LARGE SCALE GENOMIC DNA]</scope>
    <source>
        <strain evidence="4 5">CH-27</strain>
    </source>
</reference>
<dbReference type="PANTHER" id="PTHR34220">
    <property type="entry name" value="SENSOR HISTIDINE KINASE YPDA"/>
    <property type="match status" value="1"/>
</dbReference>
<dbReference type="InterPro" id="IPR003594">
    <property type="entry name" value="HATPase_dom"/>
</dbReference>
<dbReference type="InterPro" id="IPR050640">
    <property type="entry name" value="Bact_2-comp_sensor_kinase"/>
</dbReference>
<feature type="transmembrane region" description="Helical" evidence="1">
    <location>
        <begin position="75"/>
        <end position="94"/>
    </location>
</feature>
<keyword evidence="4" id="KW-0418">Kinase</keyword>
<name>A0AAW9RF90_9GAMM</name>
<keyword evidence="1" id="KW-0812">Transmembrane</keyword>
<gene>
    <name evidence="4" type="ORF">V3330_10590</name>
</gene>
<dbReference type="GO" id="GO:0000155">
    <property type="term" value="F:phosphorelay sensor kinase activity"/>
    <property type="evidence" value="ECO:0007669"/>
    <property type="project" value="InterPro"/>
</dbReference>
<keyword evidence="1" id="KW-0472">Membrane</keyword>
<dbReference type="GO" id="GO:0016020">
    <property type="term" value="C:membrane"/>
    <property type="evidence" value="ECO:0007669"/>
    <property type="project" value="InterPro"/>
</dbReference>
<feature type="domain" description="Histidine kinase/HSP90-like ATPase" evidence="2">
    <location>
        <begin position="271"/>
        <end position="368"/>
    </location>
</feature>
<dbReference type="SUPFAM" id="SSF55874">
    <property type="entry name" value="ATPase domain of HSP90 chaperone/DNA topoisomerase II/histidine kinase"/>
    <property type="match status" value="1"/>
</dbReference>
<dbReference type="InterPro" id="IPR036890">
    <property type="entry name" value="HATPase_C_sf"/>
</dbReference>
<feature type="domain" description="Signal transduction histidine kinase internal region" evidence="3">
    <location>
        <begin position="174"/>
        <end position="254"/>
    </location>
</feature>
<organism evidence="4 5">
    <name type="scientific">Elongatibacter sediminis</name>
    <dbReference type="NCBI Taxonomy" id="3119006"/>
    <lineage>
        <taxon>Bacteria</taxon>
        <taxon>Pseudomonadati</taxon>
        <taxon>Pseudomonadota</taxon>
        <taxon>Gammaproteobacteria</taxon>
        <taxon>Chromatiales</taxon>
        <taxon>Wenzhouxiangellaceae</taxon>
        <taxon>Elongatibacter</taxon>
    </lineage>
</organism>
<keyword evidence="4" id="KW-0808">Transferase</keyword>
<dbReference type="AlphaFoldDB" id="A0AAW9RF90"/>
<keyword evidence="1" id="KW-1133">Transmembrane helix</keyword>
<evidence type="ECO:0000259" key="3">
    <source>
        <dbReference type="Pfam" id="PF06580"/>
    </source>
</evidence>
<dbReference type="InterPro" id="IPR010559">
    <property type="entry name" value="Sig_transdc_His_kin_internal"/>
</dbReference>
<keyword evidence="5" id="KW-1185">Reference proteome</keyword>
<evidence type="ECO:0000313" key="4">
    <source>
        <dbReference type="EMBL" id="MEJ8568074.1"/>
    </source>
</evidence>
<dbReference type="PANTHER" id="PTHR34220:SF7">
    <property type="entry name" value="SENSOR HISTIDINE KINASE YPDA"/>
    <property type="match status" value="1"/>
</dbReference>
<proteinExistence type="predicted"/>
<comment type="caution">
    <text evidence="4">The sequence shown here is derived from an EMBL/GenBank/DDBJ whole genome shotgun (WGS) entry which is preliminary data.</text>
</comment>
<evidence type="ECO:0000256" key="1">
    <source>
        <dbReference type="SAM" id="Phobius"/>
    </source>
</evidence>
<dbReference type="RefSeq" id="WP_354695396.1">
    <property type="nucleotide sequence ID" value="NZ_JAZHOG010000006.1"/>
</dbReference>
<evidence type="ECO:0000259" key="2">
    <source>
        <dbReference type="Pfam" id="PF02518"/>
    </source>
</evidence>
<dbReference type="Proteomes" id="UP001359886">
    <property type="component" value="Unassembled WGS sequence"/>
</dbReference>
<dbReference type="Gene3D" id="3.30.565.10">
    <property type="entry name" value="Histidine kinase-like ATPase, C-terminal domain"/>
    <property type="match status" value="1"/>
</dbReference>